<evidence type="ECO:0000313" key="5">
    <source>
        <dbReference type="Proteomes" id="UP000442707"/>
    </source>
</evidence>
<comment type="caution">
    <text evidence="4">The sequence shown here is derived from an EMBL/GenBank/DDBJ whole genome shotgun (WGS) entry which is preliminary data.</text>
</comment>
<gene>
    <name evidence="4" type="ORF">F7R91_09960</name>
</gene>
<dbReference type="EMBL" id="VZRB01000005">
    <property type="protein sequence ID" value="KAB1148217.1"/>
    <property type="molecule type" value="Genomic_DNA"/>
</dbReference>
<dbReference type="Gene3D" id="3.40.50.11780">
    <property type="match status" value="2"/>
</dbReference>
<evidence type="ECO:0000259" key="3">
    <source>
        <dbReference type="Pfam" id="PF17482"/>
    </source>
</evidence>
<accession>A0A6H9V561</accession>
<name>A0A6H9V561_9ACTN</name>
<dbReference type="Pfam" id="PF17482">
    <property type="entry name" value="Phage_sheath_1C"/>
    <property type="match status" value="1"/>
</dbReference>
<evidence type="ECO:0000256" key="1">
    <source>
        <dbReference type="ARBA" id="ARBA00008005"/>
    </source>
</evidence>
<dbReference type="RefSeq" id="WP_150946684.1">
    <property type="nucleotide sequence ID" value="NZ_VZRB01000005.1"/>
</dbReference>
<reference evidence="4 5" key="1">
    <citation type="submission" date="2019-09" db="EMBL/GenBank/DDBJ databases">
        <title>Screening of Novel Bioactive Compounds from Soil-Associated.</title>
        <authorList>
            <person name="Zhao S."/>
        </authorList>
    </citation>
    <scope>NUCLEOTIDE SEQUENCE [LARGE SCALE GENOMIC DNA]</scope>
    <source>
        <strain evidence="4 5">HIT-DPA4</strain>
    </source>
</reference>
<dbReference type="PANTHER" id="PTHR35861:SF1">
    <property type="entry name" value="PHAGE TAIL SHEATH PROTEIN"/>
    <property type="match status" value="1"/>
</dbReference>
<protein>
    <recommendedName>
        <fullName evidence="6">Phage tail sheath family protein</fullName>
    </recommendedName>
</protein>
<dbReference type="Proteomes" id="UP000442707">
    <property type="component" value="Unassembled WGS sequence"/>
</dbReference>
<feature type="domain" description="Tail sheath protein subtilisin-like" evidence="2">
    <location>
        <begin position="581"/>
        <end position="751"/>
    </location>
</feature>
<dbReference type="InterPro" id="IPR020287">
    <property type="entry name" value="Tail_sheath_C"/>
</dbReference>
<sequence length="865" mass="91907">MISYQSPGVYIEEVAAGPQPVTAAPTSVVAIVGATRRGPVQEPTRITGWSEFQTVFGSRPVAGGYTAQAVYGFFENGGPAAYVVRADDSVRATWEVLRADDTTVEFGVEATSPGSWANELGVAVTLDTTAGSGVLYASGVVLATDGTLTAGEQQKTLTVQSVVGVAAGDPVQIVTVAGAPRPATVDSVDTPGSRLTLSVPAGEELALPAKATWVVAAVPSTALTLRLAAGAGFQRGDVLSAVTPSMARVSAVVDGMTAGAPGLTLTLASQVNQVVPGGEFAVRVVRLTADLPQPTSPDPKVVPLSALSWKDTPVPETGDLETGHQAVAAGGLTGAWEKARTRLEFPAAVPAGPVEIDVRLAARQFRETVTLDHPSRASLAERYSFVPNGTVLKLSGAGGATLSLTRDSAAADGWATAASDPEDKVWTEVEVLKPADATKGIVVRCVRPPEPGSDFIELAPGKRHAIARAEHQGGNVHVIAVEGTSPVTVGDTGRYPLFAFRTTTLSPLRFALKVTERGTEVESYTQLAVHPDHPRFYQKDGFVNGVSPRITVGPPTGGALTPQVLPRFVRPKVAGSDRPITTAGLKKGFDQLERVAEPAMVICPDVLTFTDTLLQADVVGAMTRHCEEFRRFAIIDAPAYRDEALAEWRSSVVNSVQAATYAPHLKMVNLEADSVERIVTVPPSGFVAGVFARTDRERGVHKAPANERVSGIVGSVEDYTQRRQDLLNPAGVNLIRAFPGRGTRVWGARTSSDDVLWRYVNVRRLFNLIETSVERSTNWVVFEPNTQDTWLRIRVSVENFLDQLFRSGALAGTSPEQAYRVRVGLGETMTETDVDLGLVITEVAVAPAKPAEFVIFRFSHKRLTE</sequence>
<dbReference type="InterPro" id="IPR035089">
    <property type="entry name" value="Phage_sheath_subtilisin"/>
</dbReference>
<keyword evidence="5" id="KW-1185">Reference proteome</keyword>
<dbReference type="Pfam" id="PF04984">
    <property type="entry name" value="Phage_sheath_1"/>
    <property type="match status" value="1"/>
</dbReference>
<dbReference type="InterPro" id="IPR052042">
    <property type="entry name" value="Tail_sheath_structural"/>
</dbReference>
<evidence type="ECO:0008006" key="6">
    <source>
        <dbReference type="Google" id="ProtNLM"/>
    </source>
</evidence>
<feature type="domain" description="Tail sheath protein C-terminal" evidence="3">
    <location>
        <begin position="753"/>
        <end position="858"/>
    </location>
</feature>
<dbReference type="PANTHER" id="PTHR35861">
    <property type="match status" value="1"/>
</dbReference>
<dbReference type="AlphaFoldDB" id="A0A6H9V561"/>
<organism evidence="4 5">
    <name type="scientific">Streptomyces luteolifulvus</name>
    <dbReference type="NCBI Taxonomy" id="2615112"/>
    <lineage>
        <taxon>Bacteria</taxon>
        <taxon>Bacillati</taxon>
        <taxon>Actinomycetota</taxon>
        <taxon>Actinomycetes</taxon>
        <taxon>Kitasatosporales</taxon>
        <taxon>Streptomycetaceae</taxon>
        <taxon>Streptomyces</taxon>
    </lineage>
</organism>
<evidence type="ECO:0000313" key="4">
    <source>
        <dbReference type="EMBL" id="KAB1148217.1"/>
    </source>
</evidence>
<comment type="similarity">
    <text evidence="1">Belongs to the myoviridae tail sheath protein family.</text>
</comment>
<proteinExistence type="inferred from homology"/>
<evidence type="ECO:0000259" key="2">
    <source>
        <dbReference type="Pfam" id="PF04984"/>
    </source>
</evidence>